<gene>
    <name evidence="1" type="ORF">FNA67_04185</name>
</gene>
<dbReference type="InterPro" id="IPR012337">
    <property type="entry name" value="RNaseH-like_sf"/>
</dbReference>
<dbReference type="GO" id="GO:0003676">
    <property type="term" value="F:nucleic acid binding"/>
    <property type="evidence" value="ECO:0007669"/>
    <property type="project" value="InterPro"/>
</dbReference>
<dbReference type="InterPro" id="IPR036397">
    <property type="entry name" value="RNaseH_sf"/>
</dbReference>
<dbReference type="OrthoDB" id="7845843at2"/>
<sequence>MENDIVILKSVGRYFSKQVPPVGVWLWSLMWHDDERGPMHLVRNDVSEMFEARGHNIGADIYAVLMGLREAESLGLAVEVHTANEPNAKTIPEWFDAWEKNGWKAKSGRTPENLDWWREIKEITTRIPVTWHKREKGPIDTVKEYELLLDMIEDRDNEFWMQRAFDRDPWK</sequence>
<keyword evidence="2" id="KW-1185">Reference proteome</keyword>
<name>A0A5B9DJE4_9HYPH</name>
<reference evidence="1 2" key="1">
    <citation type="journal article" date="2015" name="Int. J. Syst. Evol. Microbiol.">
        <title>Youhaiella tibetensis gen. nov., sp. nov., isolated from subsurface sediment.</title>
        <authorList>
            <person name="Wang Y.X."/>
            <person name="Huang F.Q."/>
            <person name="Nogi Y."/>
            <person name="Pang S.J."/>
            <person name="Wang P.K."/>
            <person name="Lv J."/>
        </authorList>
    </citation>
    <scope>NUCLEOTIDE SEQUENCE [LARGE SCALE GENOMIC DNA]</scope>
    <source>
        <strain evidence="2">fig4</strain>
    </source>
</reference>
<evidence type="ECO:0000313" key="2">
    <source>
        <dbReference type="Proteomes" id="UP000321062"/>
    </source>
</evidence>
<dbReference type="Proteomes" id="UP000321062">
    <property type="component" value="Chromosome"/>
</dbReference>
<dbReference type="SUPFAM" id="SSF53098">
    <property type="entry name" value="Ribonuclease H-like"/>
    <property type="match status" value="1"/>
</dbReference>
<dbReference type="EMBL" id="CP041690">
    <property type="protein sequence ID" value="QEE19421.1"/>
    <property type="molecule type" value="Genomic_DNA"/>
</dbReference>
<proteinExistence type="predicted"/>
<dbReference type="KEGG" id="yti:FNA67_04185"/>
<dbReference type="Gene3D" id="3.30.420.10">
    <property type="entry name" value="Ribonuclease H-like superfamily/Ribonuclease H"/>
    <property type="match status" value="1"/>
</dbReference>
<dbReference type="AlphaFoldDB" id="A0A5B9DJE4"/>
<dbReference type="RefSeq" id="WP_147655178.1">
    <property type="nucleotide sequence ID" value="NZ_BMFM01000001.1"/>
</dbReference>
<organism evidence="1 2">
    <name type="scientific">Paradevosia tibetensis</name>
    <dbReference type="NCBI Taxonomy" id="1447062"/>
    <lineage>
        <taxon>Bacteria</taxon>
        <taxon>Pseudomonadati</taxon>
        <taxon>Pseudomonadota</taxon>
        <taxon>Alphaproteobacteria</taxon>
        <taxon>Hyphomicrobiales</taxon>
        <taxon>Devosiaceae</taxon>
        <taxon>Paradevosia</taxon>
    </lineage>
</organism>
<accession>A0A5B9DJE4</accession>
<protein>
    <submittedName>
        <fullName evidence="1">Uncharacterized protein</fullName>
    </submittedName>
</protein>
<evidence type="ECO:0000313" key="1">
    <source>
        <dbReference type="EMBL" id="QEE19421.1"/>
    </source>
</evidence>